<dbReference type="RefSeq" id="WP_328593233.1">
    <property type="nucleotide sequence ID" value="NZ_WIXK01000001.1"/>
</dbReference>
<dbReference type="InterPro" id="IPR050789">
    <property type="entry name" value="Diverse_Enzym_Activities"/>
</dbReference>
<protein>
    <submittedName>
        <fullName evidence="2">Serine hydrolase</fullName>
    </submittedName>
</protein>
<dbReference type="InterPro" id="IPR012338">
    <property type="entry name" value="Beta-lactam/transpept-like"/>
</dbReference>
<keyword evidence="2" id="KW-0378">Hydrolase</keyword>
<sequence length="403" mass="44617">MSEHRFKPIIDWQHEYVAAHKYPGSSILIQHGGEERFFSAVGLRDIEHRLPFERDTLVRLYSMTKPVTSLAIMMLIERGLMRLDTPLDEILPEFSNPSALIGGAQHIEQCEPVRAPTVQELLTHTAGLSYAFNPGVLPEAMDKAELFFQPRQGQLKHMVARLAALPLAFRPGTRWEYSVSCDVLGHVVERVSGCELDEFFQTEIFAPLGMKNTKFKIEDANLKSFSSLYIPKELDNAFAVHRDAAPISGLALHDSREASEFSSTTLFSGGGGLIGTIDDYARFLQLIRNRGKVGVSQLVQARTIDMMMQNHLPGDIASMGPTSFAEQPMHGMGFGLGGSVLLDSTRAKLAGSAGDFSWGGIASTYFWIDPIRDLQVIFFTQLSPSSTYSSRAELKSLVSQMLN</sequence>
<evidence type="ECO:0000313" key="3">
    <source>
        <dbReference type="Proteomes" id="UP000436694"/>
    </source>
</evidence>
<feature type="domain" description="Beta-lactamase-related" evidence="1">
    <location>
        <begin position="14"/>
        <end position="390"/>
    </location>
</feature>
<name>A0A844ATS7_9RHOB</name>
<comment type="caution">
    <text evidence="2">The sequence shown here is derived from an EMBL/GenBank/DDBJ whole genome shotgun (WGS) entry which is preliminary data.</text>
</comment>
<dbReference type="SUPFAM" id="SSF56601">
    <property type="entry name" value="beta-lactamase/transpeptidase-like"/>
    <property type="match status" value="1"/>
</dbReference>
<dbReference type="GO" id="GO:0016787">
    <property type="term" value="F:hydrolase activity"/>
    <property type="evidence" value="ECO:0007669"/>
    <property type="project" value="UniProtKB-KW"/>
</dbReference>
<dbReference type="EMBL" id="WIXK01000001">
    <property type="protein sequence ID" value="MQY41431.1"/>
    <property type="molecule type" value="Genomic_DNA"/>
</dbReference>
<dbReference type="Pfam" id="PF00144">
    <property type="entry name" value="Beta-lactamase"/>
    <property type="match status" value="1"/>
</dbReference>
<dbReference type="Proteomes" id="UP000436694">
    <property type="component" value="Unassembled WGS sequence"/>
</dbReference>
<evidence type="ECO:0000313" key="2">
    <source>
        <dbReference type="EMBL" id="MQY41431.1"/>
    </source>
</evidence>
<dbReference type="PANTHER" id="PTHR43283">
    <property type="entry name" value="BETA-LACTAMASE-RELATED"/>
    <property type="match status" value="1"/>
</dbReference>
<organism evidence="2 3">
    <name type="scientific">Tritonibacter aquimaris</name>
    <dbReference type="NCBI Taxonomy" id="2663379"/>
    <lineage>
        <taxon>Bacteria</taxon>
        <taxon>Pseudomonadati</taxon>
        <taxon>Pseudomonadota</taxon>
        <taxon>Alphaproteobacteria</taxon>
        <taxon>Rhodobacterales</taxon>
        <taxon>Paracoccaceae</taxon>
        <taxon>Tritonibacter</taxon>
    </lineage>
</organism>
<dbReference type="AlphaFoldDB" id="A0A844ATS7"/>
<dbReference type="PANTHER" id="PTHR43283:SF3">
    <property type="entry name" value="BETA-LACTAMASE FAMILY PROTEIN (AFU_ORTHOLOGUE AFUA_5G07500)"/>
    <property type="match status" value="1"/>
</dbReference>
<accession>A0A844ATS7</accession>
<evidence type="ECO:0000259" key="1">
    <source>
        <dbReference type="Pfam" id="PF00144"/>
    </source>
</evidence>
<proteinExistence type="predicted"/>
<gene>
    <name evidence="2" type="ORF">GG681_02155</name>
</gene>
<reference evidence="2 3" key="1">
    <citation type="submission" date="2019-10" db="EMBL/GenBank/DDBJ databases">
        <title>Epibacterium sp. nov., isolated from seawater.</title>
        <authorList>
            <person name="Zhang X."/>
            <person name="Li N."/>
        </authorList>
    </citation>
    <scope>NUCLEOTIDE SEQUENCE [LARGE SCALE GENOMIC DNA]</scope>
    <source>
        <strain evidence="2 3">SM1969</strain>
    </source>
</reference>
<dbReference type="Gene3D" id="3.40.710.10">
    <property type="entry name" value="DD-peptidase/beta-lactamase superfamily"/>
    <property type="match status" value="1"/>
</dbReference>
<dbReference type="InterPro" id="IPR001466">
    <property type="entry name" value="Beta-lactam-related"/>
</dbReference>
<keyword evidence="3" id="KW-1185">Reference proteome</keyword>